<dbReference type="EMBL" id="OV121135">
    <property type="protein sequence ID" value="CAH0556017.1"/>
    <property type="molecule type" value="Genomic_DNA"/>
</dbReference>
<dbReference type="PANTHER" id="PTHR47061:SF1">
    <property type="entry name" value="LYR MOTIF-CONTAINING PROTEIN 9"/>
    <property type="match status" value="1"/>
</dbReference>
<dbReference type="Proteomes" id="UP001154078">
    <property type="component" value="Chromosome 4"/>
</dbReference>
<dbReference type="PANTHER" id="PTHR47061">
    <property type="entry name" value="LYR MOTIF-CONTAINING PROTEIN 9"/>
    <property type="match status" value="1"/>
</dbReference>
<keyword evidence="5" id="KW-1185">Reference proteome</keyword>
<proteinExistence type="inferred from homology"/>
<dbReference type="InterPro" id="IPR052151">
    <property type="entry name" value="Complex_I_LYR"/>
</dbReference>
<sequence>MFLTKLAKFSSKPTNNSPKALFKYLIRQCDKLPKGAKEHYQFMIKQSFKQHVTESDPQRIKQIMERSYEDAEWVLKKVKHFKNIFKSIYIFLFCFST</sequence>
<dbReference type="InterPro" id="IPR008011">
    <property type="entry name" value="Complex1_LYR_dom"/>
</dbReference>
<feature type="domain" description="Complex 1 LYR protein" evidence="3">
    <location>
        <begin position="19"/>
        <end position="72"/>
    </location>
</feature>
<gene>
    <name evidence="4" type="ORF">MELIAE_LOCUS7229</name>
</gene>
<evidence type="ECO:0000256" key="2">
    <source>
        <dbReference type="ARBA" id="ARBA00026234"/>
    </source>
</evidence>
<comment type="similarity">
    <text evidence="1">Belongs to the complex I LYR family. LYRM9 subfamily.</text>
</comment>
<evidence type="ECO:0000256" key="1">
    <source>
        <dbReference type="ARBA" id="ARBA00025757"/>
    </source>
</evidence>
<protein>
    <recommendedName>
        <fullName evidence="2">LYR motif-containing protein 9</fullName>
    </recommendedName>
</protein>
<dbReference type="AlphaFoldDB" id="A0A9P0B687"/>
<evidence type="ECO:0000313" key="5">
    <source>
        <dbReference type="Proteomes" id="UP001154078"/>
    </source>
</evidence>
<evidence type="ECO:0000259" key="3">
    <source>
        <dbReference type="Pfam" id="PF05347"/>
    </source>
</evidence>
<name>A0A9P0B687_BRAAE</name>
<dbReference type="CDD" id="cd20269">
    <property type="entry name" value="Complex1_LYR_LYRM9"/>
    <property type="match status" value="1"/>
</dbReference>
<dbReference type="Pfam" id="PF05347">
    <property type="entry name" value="Complex1_LYR"/>
    <property type="match status" value="1"/>
</dbReference>
<organism evidence="4 5">
    <name type="scientific">Brassicogethes aeneus</name>
    <name type="common">Rape pollen beetle</name>
    <name type="synonym">Meligethes aeneus</name>
    <dbReference type="NCBI Taxonomy" id="1431903"/>
    <lineage>
        <taxon>Eukaryota</taxon>
        <taxon>Metazoa</taxon>
        <taxon>Ecdysozoa</taxon>
        <taxon>Arthropoda</taxon>
        <taxon>Hexapoda</taxon>
        <taxon>Insecta</taxon>
        <taxon>Pterygota</taxon>
        <taxon>Neoptera</taxon>
        <taxon>Endopterygota</taxon>
        <taxon>Coleoptera</taxon>
        <taxon>Polyphaga</taxon>
        <taxon>Cucujiformia</taxon>
        <taxon>Nitidulidae</taxon>
        <taxon>Meligethinae</taxon>
        <taxon>Brassicogethes</taxon>
    </lineage>
</organism>
<evidence type="ECO:0000313" key="4">
    <source>
        <dbReference type="EMBL" id="CAH0556017.1"/>
    </source>
</evidence>
<reference evidence="4" key="1">
    <citation type="submission" date="2021-12" db="EMBL/GenBank/DDBJ databases">
        <authorList>
            <person name="King R."/>
        </authorList>
    </citation>
    <scope>NUCLEOTIDE SEQUENCE</scope>
</reference>
<accession>A0A9P0B687</accession>
<dbReference type="InterPro" id="IPR045291">
    <property type="entry name" value="Complex1_LYR_LYRM9"/>
</dbReference>